<dbReference type="InterPro" id="IPR017896">
    <property type="entry name" value="4Fe4S_Fe-S-bd"/>
</dbReference>
<dbReference type="PROSITE" id="PS51379">
    <property type="entry name" value="4FE4S_FER_2"/>
    <property type="match status" value="1"/>
</dbReference>
<evidence type="ECO:0000313" key="5">
    <source>
        <dbReference type="EMBL" id="MBC8547651.1"/>
    </source>
</evidence>
<reference evidence="5" key="1">
    <citation type="submission" date="2020-08" db="EMBL/GenBank/DDBJ databases">
        <title>Genome public.</title>
        <authorList>
            <person name="Liu C."/>
            <person name="Sun Q."/>
        </authorList>
    </citation>
    <scope>NUCLEOTIDE SEQUENCE</scope>
    <source>
        <strain evidence="5">NSJ-31</strain>
    </source>
</reference>
<dbReference type="Pfam" id="PF00248">
    <property type="entry name" value="Aldo_ket_red"/>
    <property type="match status" value="1"/>
</dbReference>
<name>A0A926DZC7_9FIRM</name>
<dbReference type="PANTHER" id="PTHR43312:SF2">
    <property type="entry name" value="OXIDOREDUCTASE"/>
    <property type="match status" value="1"/>
</dbReference>
<organism evidence="5 6">
    <name type="scientific">Ligaoa zhengdingensis</name>
    <dbReference type="NCBI Taxonomy" id="2763658"/>
    <lineage>
        <taxon>Bacteria</taxon>
        <taxon>Bacillati</taxon>
        <taxon>Bacillota</taxon>
        <taxon>Clostridia</taxon>
        <taxon>Eubacteriales</taxon>
        <taxon>Oscillospiraceae</taxon>
        <taxon>Ligaoa</taxon>
    </lineage>
</organism>
<feature type="domain" description="4Fe-4S ferredoxin-type" evidence="4">
    <location>
        <begin position="333"/>
        <end position="361"/>
    </location>
</feature>
<evidence type="ECO:0000256" key="1">
    <source>
        <dbReference type="ARBA" id="ARBA00022723"/>
    </source>
</evidence>
<dbReference type="GO" id="GO:0051536">
    <property type="term" value="F:iron-sulfur cluster binding"/>
    <property type="evidence" value="ECO:0007669"/>
    <property type="project" value="UniProtKB-KW"/>
</dbReference>
<keyword evidence="6" id="KW-1185">Reference proteome</keyword>
<protein>
    <submittedName>
        <fullName evidence="5">Aldo/keto reductase</fullName>
    </submittedName>
</protein>
<evidence type="ECO:0000256" key="3">
    <source>
        <dbReference type="ARBA" id="ARBA00023014"/>
    </source>
</evidence>
<dbReference type="Proteomes" id="UP000653127">
    <property type="component" value="Unassembled WGS sequence"/>
</dbReference>
<dbReference type="InterPro" id="IPR023210">
    <property type="entry name" value="NADP_OxRdtase_dom"/>
</dbReference>
<dbReference type="PANTHER" id="PTHR43312">
    <property type="entry name" value="D-THREO-ALDOSE 1-DEHYDROGENASE"/>
    <property type="match status" value="1"/>
</dbReference>
<keyword evidence="1" id="KW-0479">Metal-binding</keyword>
<dbReference type="Gene3D" id="1.10.1060.10">
    <property type="entry name" value="Alpha-helical ferredoxin"/>
    <property type="match status" value="1"/>
</dbReference>
<dbReference type="AlphaFoldDB" id="A0A926DZC7"/>
<dbReference type="SUPFAM" id="SSF51430">
    <property type="entry name" value="NAD(P)-linked oxidoreductase"/>
    <property type="match status" value="1"/>
</dbReference>
<proteinExistence type="predicted"/>
<dbReference type="InterPro" id="IPR053135">
    <property type="entry name" value="AKR2_Oxidoreductase"/>
</dbReference>
<dbReference type="InterPro" id="IPR009051">
    <property type="entry name" value="Helical_ferredxn"/>
</dbReference>
<dbReference type="InterPro" id="IPR017900">
    <property type="entry name" value="4Fe4S_Fe_S_CS"/>
</dbReference>
<dbReference type="EMBL" id="JACRST010000030">
    <property type="protein sequence ID" value="MBC8547651.1"/>
    <property type="molecule type" value="Genomic_DNA"/>
</dbReference>
<gene>
    <name evidence="5" type="ORF">H8711_12040</name>
</gene>
<accession>A0A926DZC7</accession>
<sequence>MEKLGFGLMRLPQTDPNIPSSVDIEAFKKMADVFIAAGGTYFDTAYPYHGGSSETAFREAVVKRYPRDAYTVTDKLPMFLINQKEEIPRIFEEQLARCGVEYFDYYWLHSLGKISYEKSEELQAFAYIAQKKAEGKIRHIGFSFHDAPELLEEILSKHPEMEYVQLQINYIDWEDSAIRARECYEIATRYGKPVIVMEPVKGGALANIPERAEQLLKEYRPDLSTASWAVRFAASLDNVMMVLSGMSNQAQLEDNLSYMKHFTPLDAGEREVLARATEIVQGAIAIPCTACRYCTDGCPKEIAIPDYFALYNTLKRFGAVQRIVASTYYENLAETHGRAADCIGCKQCERRCPQHLKVVDYLKEVSSVFDAPSGR</sequence>
<evidence type="ECO:0000259" key="4">
    <source>
        <dbReference type="PROSITE" id="PS51379"/>
    </source>
</evidence>
<dbReference type="RefSeq" id="WP_249283693.1">
    <property type="nucleotide sequence ID" value="NZ_JACRST010000030.1"/>
</dbReference>
<dbReference type="Gene3D" id="3.20.20.100">
    <property type="entry name" value="NADP-dependent oxidoreductase domain"/>
    <property type="match status" value="1"/>
</dbReference>
<keyword evidence="2" id="KW-0408">Iron</keyword>
<evidence type="ECO:0000313" key="6">
    <source>
        <dbReference type="Proteomes" id="UP000653127"/>
    </source>
</evidence>
<comment type="caution">
    <text evidence="5">The sequence shown here is derived from an EMBL/GenBank/DDBJ whole genome shotgun (WGS) entry which is preliminary data.</text>
</comment>
<dbReference type="Pfam" id="PF13187">
    <property type="entry name" value="Fer4_9"/>
    <property type="match status" value="1"/>
</dbReference>
<keyword evidence="3" id="KW-0411">Iron-sulfur</keyword>
<dbReference type="PROSITE" id="PS00198">
    <property type="entry name" value="4FE4S_FER_1"/>
    <property type="match status" value="1"/>
</dbReference>
<dbReference type="InterPro" id="IPR036812">
    <property type="entry name" value="NAD(P)_OxRdtase_dom_sf"/>
</dbReference>
<dbReference type="CDD" id="cd19096">
    <property type="entry name" value="AKR_Fe-S_oxidoreductase"/>
    <property type="match status" value="1"/>
</dbReference>
<dbReference type="SUPFAM" id="SSF46548">
    <property type="entry name" value="alpha-helical ferredoxin"/>
    <property type="match status" value="1"/>
</dbReference>
<evidence type="ECO:0000256" key="2">
    <source>
        <dbReference type="ARBA" id="ARBA00023004"/>
    </source>
</evidence>
<dbReference type="GO" id="GO:0046872">
    <property type="term" value="F:metal ion binding"/>
    <property type="evidence" value="ECO:0007669"/>
    <property type="project" value="UniProtKB-KW"/>
</dbReference>